<protein>
    <submittedName>
        <fullName evidence="1">Uncharacterized protein</fullName>
    </submittedName>
</protein>
<accession>A3ZQK5</accession>
<organism evidence="1 2">
    <name type="scientific">Blastopirellula marina DSM 3645</name>
    <dbReference type="NCBI Taxonomy" id="314230"/>
    <lineage>
        <taxon>Bacteria</taxon>
        <taxon>Pseudomonadati</taxon>
        <taxon>Planctomycetota</taxon>
        <taxon>Planctomycetia</taxon>
        <taxon>Pirellulales</taxon>
        <taxon>Pirellulaceae</taxon>
        <taxon>Blastopirellula</taxon>
    </lineage>
</organism>
<proteinExistence type="predicted"/>
<dbReference type="AlphaFoldDB" id="A3ZQK5"/>
<dbReference type="STRING" id="314230.DSM3645_20837"/>
<dbReference type="Proteomes" id="UP000004358">
    <property type="component" value="Unassembled WGS sequence"/>
</dbReference>
<comment type="caution">
    <text evidence="1">The sequence shown here is derived from an EMBL/GenBank/DDBJ whole genome shotgun (WGS) entry which is preliminary data.</text>
</comment>
<gene>
    <name evidence="1" type="ORF">DSM3645_20837</name>
</gene>
<evidence type="ECO:0000313" key="2">
    <source>
        <dbReference type="Proteomes" id="UP000004358"/>
    </source>
</evidence>
<dbReference type="HOGENOM" id="CLU_3247967_0_0_0"/>
<name>A3ZQK5_9BACT</name>
<evidence type="ECO:0000313" key="1">
    <source>
        <dbReference type="EMBL" id="EAQ81057.1"/>
    </source>
</evidence>
<reference evidence="1 2" key="1">
    <citation type="submission" date="2006-02" db="EMBL/GenBank/DDBJ databases">
        <authorList>
            <person name="Amann R."/>
            <person name="Ferriera S."/>
            <person name="Johnson J."/>
            <person name="Kravitz S."/>
            <person name="Halpern A."/>
            <person name="Remington K."/>
            <person name="Beeson K."/>
            <person name="Tran B."/>
            <person name="Rogers Y.-H."/>
            <person name="Friedman R."/>
            <person name="Venter J.C."/>
        </authorList>
    </citation>
    <scope>NUCLEOTIDE SEQUENCE [LARGE SCALE GENOMIC DNA]</scope>
    <source>
        <strain evidence="1 2">DSM 3645</strain>
    </source>
</reference>
<dbReference type="EMBL" id="AANZ01000006">
    <property type="protein sequence ID" value="EAQ81057.1"/>
    <property type="molecule type" value="Genomic_DNA"/>
</dbReference>
<sequence>MRGDASPKRSAASIAAKLIFERNDRVDILLRRGARDRTKSGT</sequence>